<evidence type="ECO:0000259" key="2">
    <source>
        <dbReference type="PROSITE" id="PS50041"/>
    </source>
</evidence>
<protein>
    <recommendedName>
        <fullName evidence="2">C-type lectin domain-containing protein</fullName>
    </recommendedName>
</protein>
<comment type="caution">
    <text evidence="3">The sequence shown here is derived from an EMBL/GenBank/DDBJ whole genome shotgun (WGS) entry which is preliminary data.</text>
</comment>
<evidence type="ECO:0000256" key="1">
    <source>
        <dbReference type="SAM" id="SignalP"/>
    </source>
</evidence>
<dbReference type="InterPro" id="IPR016187">
    <property type="entry name" value="CTDL_fold"/>
</dbReference>
<dbReference type="PANTHER" id="PTHR22803">
    <property type="entry name" value="MANNOSE, PHOSPHOLIPASE, LECTIN RECEPTOR RELATED"/>
    <property type="match status" value="1"/>
</dbReference>
<dbReference type="InterPro" id="IPR050111">
    <property type="entry name" value="C-type_lectin/snaclec_domain"/>
</dbReference>
<evidence type="ECO:0000313" key="3">
    <source>
        <dbReference type="EMBL" id="CAJ0601321.1"/>
    </source>
</evidence>
<evidence type="ECO:0000313" key="4">
    <source>
        <dbReference type="Proteomes" id="UP001176961"/>
    </source>
</evidence>
<keyword evidence="1" id="KW-0732">Signal</keyword>
<dbReference type="PROSITE" id="PS50041">
    <property type="entry name" value="C_TYPE_LECTIN_2"/>
    <property type="match status" value="1"/>
</dbReference>
<feature type="chain" id="PRO_5041467654" description="C-type lectin domain-containing protein" evidence="1">
    <location>
        <begin position="18"/>
        <end position="201"/>
    </location>
</feature>
<dbReference type="Gene3D" id="3.10.100.10">
    <property type="entry name" value="Mannose-Binding Protein A, subunit A"/>
    <property type="match status" value="1"/>
</dbReference>
<reference evidence="3" key="1">
    <citation type="submission" date="2023-07" db="EMBL/GenBank/DDBJ databases">
        <authorList>
            <consortium name="CYATHOMIX"/>
        </authorList>
    </citation>
    <scope>NUCLEOTIDE SEQUENCE</scope>
    <source>
        <strain evidence="3">N/A</strain>
    </source>
</reference>
<organism evidence="3 4">
    <name type="scientific">Cylicocyclus nassatus</name>
    <name type="common">Nematode worm</name>
    <dbReference type="NCBI Taxonomy" id="53992"/>
    <lineage>
        <taxon>Eukaryota</taxon>
        <taxon>Metazoa</taxon>
        <taxon>Ecdysozoa</taxon>
        <taxon>Nematoda</taxon>
        <taxon>Chromadorea</taxon>
        <taxon>Rhabditida</taxon>
        <taxon>Rhabditina</taxon>
        <taxon>Rhabditomorpha</taxon>
        <taxon>Strongyloidea</taxon>
        <taxon>Strongylidae</taxon>
        <taxon>Cylicocyclus</taxon>
    </lineage>
</organism>
<dbReference type="Proteomes" id="UP001176961">
    <property type="component" value="Unassembled WGS sequence"/>
</dbReference>
<dbReference type="InterPro" id="IPR016186">
    <property type="entry name" value="C-type_lectin-like/link_sf"/>
</dbReference>
<dbReference type="AlphaFoldDB" id="A0AA36GZM4"/>
<dbReference type="SMART" id="SM00034">
    <property type="entry name" value="CLECT"/>
    <property type="match status" value="1"/>
</dbReference>
<sequence>MCTIKLLLFTLISLTEGFMKPNSNGKISRSSVQSLGLSYLNSTNAACPGHCENGWAYLDETDACYKTFYWETFNNAESLCRNFGAHLTSIHSANENQFVAGLAQSGLEWPLGSGAKHATWIGLVRADDLNNKDWLWTDGTKVEFLAWAPSQPDDAGGIEHCGQLHSDPYTTAERALWYRKWNDYTCFTKVRSFVCKKMALH</sequence>
<feature type="signal peptide" evidence="1">
    <location>
        <begin position="1"/>
        <end position="17"/>
    </location>
</feature>
<gene>
    <name evidence="3" type="ORF">CYNAS_LOCUS13304</name>
</gene>
<keyword evidence="4" id="KW-1185">Reference proteome</keyword>
<feature type="domain" description="C-type lectin" evidence="2">
    <location>
        <begin position="60"/>
        <end position="186"/>
    </location>
</feature>
<name>A0AA36GZM4_CYLNA</name>
<dbReference type="SUPFAM" id="SSF56436">
    <property type="entry name" value="C-type lectin-like"/>
    <property type="match status" value="1"/>
</dbReference>
<dbReference type="InterPro" id="IPR001304">
    <property type="entry name" value="C-type_lectin-like"/>
</dbReference>
<dbReference type="EMBL" id="CATQJL010000305">
    <property type="protein sequence ID" value="CAJ0601321.1"/>
    <property type="molecule type" value="Genomic_DNA"/>
</dbReference>
<proteinExistence type="predicted"/>
<dbReference type="Pfam" id="PF00059">
    <property type="entry name" value="Lectin_C"/>
    <property type="match status" value="1"/>
</dbReference>
<accession>A0AA36GZM4</accession>